<dbReference type="PANTHER" id="PTHR36057:SF1">
    <property type="entry name" value="LIPOPROTEIN LIPID ATTACHMENT SITE-LIKE PROTEIN, PUTATIVE (DUF1223)-RELATED"/>
    <property type="match status" value="1"/>
</dbReference>
<dbReference type="SUPFAM" id="SSF52833">
    <property type="entry name" value="Thioredoxin-like"/>
    <property type="match status" value="1"/>
</dbReference>
<dbReference type="PANTHER" id="PTHR36057">
    <property type="match status" value="1"/>
</dbReference>
<evidence type="ECO:0008006" key="3">
    <source>
        <dbReference type="Google" id="ProtNLM"/>
    </source>
</evidence>
<evidence type="ECO:0000313" key="1">
    <source>
        <dbReference type="EMBL" id="SDK20273.1"/>
    </source>
</evidence>
<dbReference type="Gene3D" id="3.40.30.10">
    <property type="entry name" value="Glutaredoxin"/>
    <property type="match status" value="1"/>
</dbReference>
<dbReference type="STRING" id="1075417.SAMN05421823_102130"/>
<dbReference type="RefSeq" id="WP_176955892.1">
    <property type="nucleotide sequence ID" value="NZ_FNFO01000002.1"/>
</dbReference>
<dbReference type="InterPro" id="IPR010634">
    <property type="entry name" value="DUF1223"/>
</dbReference>
<evidence type="ECO:0000313" key="2">
    <source>
        <dbReference type="Proteomes" id="UP000198510"/>
    </source>
</evidence>
<dbReference type="AlphaFoldDB" id="A0A1G8ZYW0"/>
<gene>
    <name evidence="1" type="ORF">SAMN05421823_102130</name>
</gene>
<name>A0A1G8ZYW0_9BACT</name>
<sequence length="259" mass="28931">MKRWKFGLGSVLVALVATAFVLWRPHASVESNASAPAFALIELFTSEGCSSCPAADRLVARVQEEMAGRPVYFLGYHVDYWNRLGWKDVYSDPAYTQRQRQYTRWLGGSNMYTPQIVVNGQQEFVGSNEAALRSAIRESQQQPASAALDVTAYLTNPRELQLKYRVKTEVISPALWLAFVQREAVSHVGKGENRGKTLTHVTVVRQLSSLPVQATETQVALPTDFSSKAWELLTFLQDATDGKILAVQPVKLEEEEPQK</sequence>
<keyword evidence="2" id="KW-1185">Reference proteome</keyword>
<organism evidence="1 2">
    <name type="scientific">Catalinimonas alkaloidigena</name>
    <dbReference type="NCBI Taxonomy" id="1075417"/>
    <lineage>
        <taxon>Bacteria</taxon>
        <taxon>Pseudomonadati</taxon>
        <taxon>Bacteroidota</taxon>
        <taxon>Cytophagia</taxon>
        <taxon>Cytophagales</taxon>
        <taxon>Catalimonadaceae</taxon>
        <taxon>Catalinimonas</taxon>
    </lineage>
</organism>
<proteinExistence type="predicted"/>
<protein>
    <recommendedName>
        <fullName evidence="3">DUF1223 domain-containing protein</fullName>
    </recommendedName>
</protein>
<dbReference type="EMBL" id="FNFO01000002">
    <property type="protein sequence ID" value="SDK20273.1"/>
    <property type="molecule type" value="Genomic_DNA"/>
</dbReference>
<dbReference type="Pfam" id="PF06764">
    <property type="entry name" value="DUF1223"/>
    <property type="match status" value="1"/>
</dbReference>
<accession>A0A1G8ZYW0</accession>
<dbReference type="InterPro" id="IPR036249">
    <property type="entry name" value="Thioredoxin-like_sf"/>
</dbReference>
<reference evidence="1 2" key="1">
    <citation type="submission" date="2016-10" db="EMBL/GenBank/DDBJ databases">
        <authorList>
            <person name="de Groot N.N."/>
        </authorList>
    </citation>
    <scope>NUCLEOTIDE SEQUENCE [LARGE SCALE GENOMIC DNA]</scope>
    <source>
        <strain evidence="1 2">DSM 25186</strain>
    </source>
</reference>
<dbReference type="Proteomes" id="UP000198510">
    <property type="component" value="Unassembled WGS sequence"/>
</dbReference>